<feature type="region of interest" description="Disordered" evidence="1">
    <location>
        <begin position="425"/>
        <end position="454"/>
    </location>
</feature>
<evidence type="ECO:0000256" key="1">
    <source>
        <dbReference type="SAM" id="MobiDB-lite"/>
    </source>
</evidence>
<proteinExistence type="predicted"/>
<protein>
    <submittedName>
        <fullName evidence="2">Kinase-like superfamily isoform B</fullName>
    </submittedName>
</protein>
<reference evidence="2 3" key="1">
    <citation type="journal article" date="2018" name="Plant J.">
        <title>Genome sequences of Chlorella sorokiniana UTEX 1602 and Micractinium conductrix SAG 241.80: implications to maltose excretion by a green alga.</title>
        <authorList>
            <person name="Arriola M.B."/>
            <person name="Velmurugan N."/>
            <person name="Zhang Y."/>
            <person name="Plunkett M.H."/>
            <person name="Hondzo H."/>
            <person name="Barney B.M."/>
        </authorList>
    </citation>
    <scope>NUCLEOTIDE SEQUENCE [LARGE SCALE GENOMIC DNA]</scope>
    <source>
        <strain evidence="2 3">SAG 241.80</strain>
    </source>
</reference>
<dbReference type="EMBL" id="LHPF02000021">
    <property type="protein sequence ID" value="PSC70168.1"/>
    <property type="molecule type" value="Genomic_DNA"/>
</dbReference>
<keyword evidence="3" id="KW-1185">Reference proteome</keyword>
<dbReference type="AlphaFoldDB" id="A0A2P6V7W4"/>
<sequence>MTRAAEGGPAGLQGPTPPQGPLPGPFDGCAACDPGKEPLIQHLESEDKSAVHAILLPEEYKLTEGCQLWEGVRLGKFLGAGAQAKVFRLVRDDGSPTGRVIKVNHEDVVSGMLNNNVVWVGMDREWEIGTQLRAALQLPDGTVPGFMKVCDCLVSSGGGGGAKFAGMIMGELHGFEVYKRMQPPEFHNIHYVREMLFQVFSALDRAQSRLGFVHADLGMRNVMEHYPTLWDQLPADEAERYQALLRQPGMYCNADGSRLPLGPACEFKMIDYGLSKFSTKVAAAAAGRRAQEVVEALHDRCASQRCTVFGSESSPTSIEFTPADVTRDAGAAWLLPLHRLLNLPLASAHAKILVRRAAKRAATRAETGMKRTALAAPAAAADVAAATGEAGAPADAAQHSGGGGAPLPARLVSASGVSLRRAVEAADAAGHKKGPPAAGAESTESADPKKRKRSPIETVYRHWWHRKADVFHLLLTVALVLDNRTWPEHDADTVQNFCSLCHHVTGIKLKAKFKPVADTSAAASAALVVAVTAAGQPTPLGRPPRWTHWWRRWAIRLKGHLFPFNSGLLAREALSHPFFGAGNVRHATVPIPVTNCRWHEEGSGEMLARLPTSATVVAAEPALVHARTA</sequence>
<evidence type="ECO:0000313" key="2">
    <source>
        <dbReference type="EMBL" id="PSC70168.1"/>
    </source>
</evidence>
<accession>A0A2P6V7W4</accession>
<name>A0A2P6V7W4_9CHLO</name>
<feature type="compositionally biased region" description="Pro residues" evidence="1">
    <location>
        <begin position="15"/>
        <end position="24"/>
    </location>
</feature>
<feature type="region of interest" description="Disordered" evidence="1">
    <location>
        <begin position="1"/>
        <end position="27"/>
    </location>
</feature>
<dbReference type="OrthoDB" id="508592at2759"/>
<dbReference type="InterPro" id="IPR011009">
    <property type="entry name" value="Kinase-like_dom_sf"/>
</dbReference>
<dbReference type="GO" id="GO:0016301">
    <property type="term" value="F:kinase activity"/>
    <property type="evidence" value="ECO:0007669"/>
    <property type="project" value="UniProtKB-KW"/>
</dbReference>
<gene>
    <name evidence="2" type="ORF">C2E20_6398</name>
</gene>
<comment type="caution">
    <text evidence="2">The sequence shown here is derived from an EMBL/GenBank/DDBJ whole genome shotgun (WGS) entry which is preliminary data.</text>
</comment>
<dbReference type="SUPFAM" id="SSF56112">
    <property type="entry name" value="Protein kinase-like (PK-like)"/>
    <property type="match status" value="1"/>
</dbReference>
<evidence type="ECO:0000313" key="3">
    <source>
        <dbReference type="Proteomes" id="UP000239649"/>
    </source>
</evidence>
<organism evidence="2 3">
    <name type="scientific">Micractinium conductrix</name>
    <dbReference type="NCBI Taxonomy" id="554055"/>
    <lineage>
        <taxon>Eukaryota</taxon>
        <taxon>Viridiplantae</taxon>
        <taxon>Chlorophyta</taxon>
        <taxon>core chlorophytes</taxon>
        <taxon>Trebouxiophyceae</taxon>
        <taxon>Chlorellales</taxon>
        <taxon>Chlorellaceae</taxon>
        <taxon>Chlorella clade</taxon>
        <taxon>Micractinium</taxon>
    </lineage>
</organism>
<dbReference type="Gene3D" id="1.10.510.10">
    <property type="entry name" value="Transferase(Phosphotransferase) domain 1"/>
    <property type="match status" value="1"/>
</dbReference>
<dbReference type="Proteomes" id="UP000239649">
    <property type="component" value="Unassembled WGS sequence"/>
</dbReference>